<feature type="region of interest" description="Disordered" evidence="1">
    <location>
        <begin position="1"/>
        <end position="21"/>
    </location>
</feature>
<dbReference type="PATRIC" id="fig|419005.5.peg.1549"/>
<protein>
    <submittedName>
        <fullName evidence="2">Uncharacterized protein</fullName>
    </submittedName>
</protein>
<sequence length="49" mass="5540">MPIKDRTSIEERPPEADGTRHGDWEMNLIIGADNKGPWLHWLSAAWGSP</sequence>
<evidence type="ECO:0000313" key="2">
    <source>
        <dbReference type="EMBL" id="KXB76621.1"/>
    </source>
</evidence>
<dbReference type="EMBL" id="LSDL01000087">
    <property type="protein sequence ID" value="KXB76621.1"/>
    <property type="molecule type" value="Genomic_DNA"/>
</dbReference>
<dbReference type="Proteomes" id="UP000070531">
    <property type="component" value="Unassembled WGS sequence"/>
</dbReference>
<name>A0A134B9J9_9BACT</name>
<evidence type="ECO:0000313" key="3">
    <source>
        <dbReference type="Proteomes" id="UP000070531"/>
    </source>
</evidence>
<reference evidence="2 3" key="1">
    <citation type="submission" date="2016-01" db="EMBL/GenBank/DDBJ databases">
        <authorList>
            <person name="Oliw E.H."/>
        </authorList>
    </citation>
    <scope>NUCLEOTIDE SEQUENCE [LARGE SCALE GENOMIC DNA]</scope>
    <source>
        <strain evidence="2 3">DNF00307</strain>
    </source>
</reference>
<dbReference type="AlphaFoldDB" id="A0A134B9J9"/>
<organism evidence="2">
    <name type="scientific">Prevotella amnii</name>
    <dbReference type="NCBI Taxonomy" id="419005"/>
    <lineage>
        <taxon>Bacteria</taxon>
        <taxon>Pseudomonadati</taxon>
        <taxon>Bacteroidota</taxon>
        <taxon>Bacteroidia</taxon>
        <taxon>Bacteroidales</taxon>
        <taxon>Prevotellaceae</taxon>
        <taxon>Prevotella</taxon>
    </lineage>
</organism>
<evidence type="ECO:0000256" key="1">
    <source>
        <dbReference type="SAM" id="MobiDB-lite"/>
    </source>
</evidence>
<proteinExistence type="predicted"/>
<gene>
    <name evidence="2" type="ORF">HMPREF1860_01549</name>
</gene>
<comment type="caution">
    <text evidence="2">The sequence shown here is derived from an EMBL/GenBank/DDBJ whole genome shotgun (WGS) entry which is preliminary data.</text>
</comment>
<accession>A0A134B9J9</accession>